<name>A0ABQ6MAN5_9STRA</name>
<accession>A0ABQ6MAN5</accession>
<reference evidence="1 2" key="1">
    <citation type="journal article" date="2023" name="Commun. Biol.">
        <title>Genome analysis of Parmales, the sister group of diatoms, reveals the evolutionary specialization of diatoms from phago-mixotrophs to photoautotrophs.</title>
        <authorList>
            <person name="Ban H."/>
            <person name="Sato S."/>
            <person name="Yoshikawa S."/>
            <person name="Yamada K."/>
            <person name="Nakamura Y."/>
            <person name="Ichinomiya M."/>
            <person name="Sato N."/>
            <person name="Blanc-Mathieu R."/>
            <person name="Endo H."/>
            <person name="Kuwata A."/>
            <person name="Ogata H."/>
        </authorList>
    </citation>
    <scope>NUCLEOTIDE SEQUENCE [LARGE SCALE GENOMIC DNA]</scope>
</reference>
<gene>
    <name evidence="1" type="ORF">TeGR_g11640</name>
</gene>
<proteinExistence type="predicted"/>
<evidence type="ECO:0000313" key="1">
    <source>
        <dbReference type="EMBL" id="GMI22798.1"/>
    </source>
</evidence>
<sequence>MHAPPPFRGSLVSAPSLPGPLPLSSLLCSVARYVQRKRGAAGSLLVAADDGSGRLVALYEREGWRRLGGGADEEMGGATMFRDLRGDGGGLSWVGELEVRFEGAG</sequence>
<organism evidence="1 2">
    <name type="scientific">Tetraparma gracilis</name>
    <dbReference type="NCBI Taxonomy" id="2962635"/>
    <lineage>
        <taxon>Eukaryota</taxon>
        <taxon>Sar</taxon>
        <taxon>Stramenopiles</taxon>
        <taxon>Ochrophyta</taxon>
        <taxon>Bolidophyceae</taxon>
        <taxon>Parmales</taxon>
        <taxon>Triparmaceae</taxon>
        <taxon>Tetraparma</taxon>
    </lineage>
</organism>
<dbReference type="Proteomes" id="UP001165060">
    <property type="component" value="Unassembled WGS sequence"/>
</dbReference>
<evidence type="ECO:0008006" key="3">
    <source>
        <dbReference type="Google" id="ProtNLM"/>
    </source>
</evidence>
<comment type="caution">
    <text evidence="1">The sequence shown here is derived from an EMBL/GenBank/DDBJ whole genome shotgun (WGS) entry which is preliminary data.</text>
</comment>
<evidence type="ECO:0000313" key="2">
    <source>
        <dbReference type="Proteomes" id="UP001165060"/>
    </source>
</evidence>
<protein>
    <recommendedName>
        <fullName evidence="3">N-acetyltransferase domain-containing protein</fullName>
    </recommendedName>
</protein>
<dbReference type="EMBL" id="BRYB01000102">
    <property type="protein sequence ID" value="GMI22798.1"/>
    <property type="molecule type" value="Genomic_DNA"/>
</dbReference>
<keyword evidence="2" id="KW-1185">Reference proteome</keyword>